<dbReference type="PANTHER" id="PTHR46230">
    <property type="match status" value="1"/>
</dbReference>
<sequence length="427" mass="46031">GVCFLIFPFQCSCDLPSMAASTTCLSLPCVSSVVVVVVSGASLASSSSSSLFSTAFPRRLSPVVSGSLRASVSPFVVGVLSSSSSLCGGVLDSSVLLSSSSSRVRTSSSSSSSSLLLWRGLTVQTMGVEMPGTRMAEELPKKMQEIVKMFQAVPDPRAKYEQLLYYAKQLKPLGKEYLTPENKVQGCVSQVWVRPSIGQDDKRFYFEAESDSLLTKGLAALLVEGLSGSTAQEILAVTPDFMQGLGLNQSLTPSRNNGFLNMLKLMQKKTLQLYMESQEAASASSISNPRELETPAVRETEADAAQDILESPEAENLSSEDSHVSSTRPIITKKAVIEEKLEEALTPTELEVEDVSYQHAGHSGVERGSTETHFNVKVVSESFEGRSLLKRHRLVYDLLKDELQTGGVHALSLITKTPREVTATGKS</sequence>
<protein>
    <recommendedName>
        <fullName evidence="1">Fe-S metabolism associated domain-containing protein</fullName>
    </recommendedName>
</protein>
<dbReference type="Proteomes" id="UP001497522">
    <property type="component" value="Chromosome 13"/>
</dbReference>
<organism evidence="2 3">
    <name type="scientific">Sphagnum jensenii</name>
    <dbReference type="NCBI Taxonomy" id="128206"/>
    <lineage>
        <taxon>Eukaryota</taxon>
        <taxon>Viridiplantae</taxon>
        <taxon>Streptophyta</taxon>
        <taxon>Embryophyta</taxon>
        <taxon>Bryophyta</taxon>
        <taxon>Sphagnophytina</taxon>
        <taxon>Sphagnopsida</taxon>
        <taxon>Sphagnales</taxon>
        <taxon>Sphagnaceae</taxon>
        <taxon>Sphagnum</taxon>
    </lineage>
</organism>
<name>A0ABP1AKK5_9BRYO</name>
<dbReference type="InterPro" id="IPR003808">
    <property type="entry name" value="Fe-S_metab-assoc_dom"/>
</dbReference>
<dbReference type="PANTHER" id="PTHR46230:SF3">
    <property type="entry name" value="SUFE-LIKE PROTEIN 1, CHLOROPLASTIC_MITOCHONDRIAL"/>
    <property type="match status" value="1"/>
</dbReference>
<dbReference type="Pfam" id="PF02657">
    <property type="entry name" value="SufE"/>
    <property type="match status" value="1"/>
</dbReference>
<evidence type="ECO:0000313" key="3">
    <source>
        <dbReference type="Proteomes" id="UP001497522"/>
    </source>
</evidence>
<keyword evidence="3" id="KW-1185">Reference proteome</keyword>
<proteinExistence type="predicted"/>
<evidence type="ECO:0000259" key="1">
    <source>
        <dbReference type="Pfam" id="PF02657"/>
    </source>
</evidence>
<dbReference type="InterPro" id="IPR036065">
    <property type="entry name" value="BolA-like_sf"/>
</dbReference>
<dbReference type="SUPFAM" id="SSF82657">
    <property type="entry name" value="BolA-like"/>
    <property type="match status" value="1"/>
</dbReference>
<gene>
    <name evidence="2" type="ORF">CSSPJE1EN2_LOCUS6075</name>
</gene>
<dbReference type="EMBL" id="OZ023714">
    <property type="protein sequence ID" value="CAK9863080.1"/>
    <property type="molecule type" value="Genomic_DNA"/>
</dbReference>
<dbReference type="Gene3D" id="3.90.1010.10">
    <property type="match status" value="1"/>
</dbReference>
<dbReference type="Pfam" id="PF01722">
    <property type="entry name" value="BolA"/>
    <property type="match status" value="1"/>
</dbReference>
<evidence type="ECO:0000313" key="2">
    <source>
        <dbReference type="EMBL" id="CAK9863080.1"/>
    </source>
</evidence>
<dbReference type="SUPFAM" id="SSF82649">
    <property type="entry name" value="SufE/NifU"/>
    <property type="match status" value="1"/>
</dbReference>
<dbReference type="Gene3D" id="3.30.300.90">
    <property type="entry name" value="BolA-like"/>
    <property type="match status" value="1"/>
</dbReference>
<feature type="non-terminal residue" evidence="2">
    <location>
        <position position="1"/>
    </location>
</feature>
<feature type="domain" description="Fe-S metabolism associated" evidence="1">
    <location>
        <begin position="148"/>
        <end position="268"/>
    </location>
</feature>
<accession>A0ABP1AKK5</accession>
<dbReference type="InterPro" id="IPR002634">
    <property type="entry name" value="BolA"/>
</dbReference>
<reference evidence="2" key="1">
    <citation type="submission" date="2024-03" db="EMBL/GenBank/DDBJ databases">
        <authorList>
            <consortium name="ELIXIR-Norway"/>
            <consortium name="Elixir Norway"/>
        </authorList>
    </citation>
    <scope>NUCLEOTIDE SEQUENCE</scope>
</reference>